<accession>A0ABT3T6K1</accession>
<reference evidence="2" key="1">
    <citation type="submission" date="2019-02" db="EMBL/GenBank/DDBJ databases">
        <authorList>
            <person name="Li S.-H."/>
        </authorList>
    </citation>
    <scope>NUCLEOTIDE SEQUENCE</scope>
    <source>
        <strain evidence="2">IMCC11814</strain>
    </source>
</reference>
<organism evidence="2 3">
    <name type="scientific">Candidatus Marimicrobium litorale</name>
    <dbReference type="NCBI Taxonomy" id="2518991"/>
    <lineage>
        <taxon>Bacteria</taxon>
        <taxon>Pseudomonadati</taxon>
        <taxon>Pseudomonadota</taxon>
        <taxon>Gammaproteobacteria</taxon>
        <taxon>Cellvibrionales</taxon>
        <taxon>Halieaceae</taxon>
        <taxon>Marimicrobium</taxon>
    </lineage>
</organism>
<comment type="caution">
    <text evidence="2">The sequence shown here is derived from an EMBL/GenBank/DDBJ whole genome shotgun (WGS) entry which is preliminary data.</text>
</comment>
<name>A0ABT3T6K1_9GAMM</name>
<protein>
    <recommendedName>
        <fullName evidence="4">PEP-CTERM protein-sorting domain-containing protein</fullName>
    </recommendedName>
</protein>
<dbReference type="RefSeq" id="WP_279249604.1">
    <property type="nucleotide sequence ID" value="NZ_SHNO01000001.1"/>
</dbReference>
<evidence type="ECO:0000313" key="3">
    <source>
        <dbReference type="Proteomes" id="UP001143304"/>
    </source>
</evidence>
<feature type="region of interest" description="Disordered" evidence="1">
    <location>
        <begin position="175"/>
        <end position="196"/>
    </location>
</feature>
<dbReference type="EMBL" id="SHNO01000001">
    <property type="protein sequence ID" value="MCX2977898.1"/>
    <property type="molecule type" value="Genomic_DNA"/>
</dbReference>
<evidence type="ECO:0000256" key="1">
    <source>
        <dbReference type="SAM" id="MobiDB-lite"/>
    </source>
</evidence>
<evidence type="ECO:0008006" key="4">
    <source>
        <dbReference type="Google" id="ProtNLM"/>
    </source>
</evidence>
<proteinExistence type="predicted"/>
<evidence type="ECO:0000313" key="2">
    <source>
        <dbReference type="EMBL" id="MCX2977898.1"/>
    </source>
</evidence>
<keyword evidence="3" id="KW-1185">Reference proteome</keyword>
<gene>
    <name evidence="2" type="ORF">EYC82_11085</name>
</gene>
<sequence length="227" mass="24183">MLTLLFWVAGSTHGMVTYDDWTSNDAQSGSYTVTIDHNVVDSTWEFVFTVDPWDAEGLGLFVDLGDYDLSAMPLLSNVSWDPAVTDGGVVIWDTDTSSSNCGKGCNINGLKAPLPDPDGEWEFVFRLGEQGFDGIQTYNFSVNDAALSGVTEADWGLMAVRSQQLCPPGTTLVDGDDNCDGSDKSYGTGVIDPDPPPPAVPVPGTPVLIGLGLVVLASTQSKKRKRA</sequence>
<dbReference type="Proteomes" id="UP001143304">
    <property type="component" value="Unassembled WGS sequence"/>
</dbReference>